<dbReference type="PANTHER" id="PTHR13871:SF96">
    <property type="entry name" value="THIOREDOXIN DOMAIN-CONTAINING PROTEIN"/>
    <property type="match status" value="1"/>
</dbReference>
<dbReference type="InterPro" id="IPR012336">
    <property type="entry name" value="Thioredoxin-like_fold"/>
</dbReference>
<dbReference type="OrthoDB" id="189920at2759"/>
<evidence type="ECO:0000256" key="6">
    <source>
        <dbReference type="ARBA" id="ARBA00047388"/>
    </source>
</evidence>
<evidence type="ECO:0000256" key="2">
    <source>
        <dbReference type="ARBA" id="ARBA00022737"/>
    </source>
</evidence>
<keyword evidence="4" id="KW-0520">NAD</keyword>
<name>A0A811KXP8_9BILA</name>
<evidence type="ECO:0000313" key="9">
    <source>
        <dbReference type="EMBL" id="CAD5220332.1"/>
    </source>
</evidence>
<comment type="catalytic activity">
    <reaction evidence="6">
        <text>[protein]-dithiol + NAD(+) = [protein]-disulfide + NADH + H(+)</text>
        <dbReference type="Rhea" id="RHEA:18749"/>
        <dbReference type="Rhea" id="RHEA-COMP:10593"/>
        <dbReference type="Rhea" id="RHEA-COMP:10594"/>
        <dbReference type="ChEBI" id="CHEBI:15378"/>
        <dbReference type="ChEBI" id="CHEBI:29950"/>
        <dbReference type="ChEBI" id="CHEBI:50058"/>
        <dbReference type="ChEBI" id="CHEBI:57540"/>
        <dbReference type="ChEBI" id="CHEBI:57945"/>
        <dbReference type="EC" id="1.8.1.8"/>
    </reaction>
</comment>
<accession>A0A811KXP8</accession>
<dbReference type="EC" id="1.8.1.8" evidence="1"/>
<organism evidence="9 10">
    <name type="scientific">Bursaphelenchus okinawaensis</name>
    <dbReference type="NCBI Taxonomy" id="465554"/>
    <lineage>
        <taxon>Eukaryota</taxon>
        <taxon>Metazoa</taxon>
        <taxon>Ecdysozoa</taxon>
        <taxon>Nematoda</taxon>
        <taxon>Chromadorea</taxon>
        <taxon>Rhabditida</taxon>
        <taxon>Tylenchina</taxon>
        <taxon>Tylenchomorpha</taxon>
        <taxon>Aphelenchoidea</taxon>
        <taxon>Aphelenchoididae</taxon>
        <taxon>Bursaphelenchus</taxon>
    </lineage>
</organism>
<keyword evidence="2" id="KW-0677">Repeat</keyword>
<evidence type="ECO:0000256" key="7">
    <source>
        <dbReference type="ARBA" id="ARBA00047804"/>
    </source>
</evidence>
<protein>
    <recommendedName>
        <fullName evidence="1">protein-disulfide reductase</fullName>
        <ecNumber evidence="1">1.8.1.8</ecNumber>
    </recommendedName>
</protein>
<dbReference type="EMBL" id="CAJFDH010000004">
    <property type="protein sequence ID" value="CAD5220332.1"/>
    <property type="molecule type" value="Genomic_DNA"/>
</dbReference>
<evidence type="ECO:0000259" key="8">
    <source>
        <dbReference type="PROSITE" id="PS51352"/>
    </source>
</evidence>
<evidence type="ECO:0000256" key="5">
    <source>
        <dbReference type="ARBA" id="ARBA00025782"/>
    </source>
</evidence>
<dbReference type="SUPFAM" id="SSF52833">
    <property type="entry name" value="Thioredoxin-like"/>
    <property type="match status" value="1"/>
</dbReference>
<reference evidence="9" key="1">
    <citation type="submission" date="2020-09" db="EMBL/GenBank/DDBJ databases">
        <authorList>
            <person name="Kikuchi T."/>
        </authorList>
    </citation>
    <scope>NUCLEOTIDE SEQUENCE</scope>
    <source>
        <strain evidence="9">SH1</strain>
    </source>
</reference>
<keyword evidence="10" id="KW-1185">Reference proteome</keyword>
<evidence type="ECO:0000256" key="4">
    <source>
        <dbReference type="ARBA" id="ARBA00023027"/>
    </source>
</evidence>
<dbReference type="InterPro" id="IPR036249">
    <property type="entry name" value="Thioredoxin-like_sf"/>
</dbReference>
<proteinExistence type="inferred from homology"/>
<dbReference type="Proteomes" id="UP000783686">
    <property type="component" value="Unassembled WGS sequence"/>
</dbReference>
<dbReference type="GO" id="GO:0047134">
    <property type="term" value="F:protein-disulfide reductase [NAD(P)H] activity"/>
    <property type="evidence" value="ECO:0007669"/>
    <property type="project" value="UniProtKB-EC"/>
</dbReference>
<gene>
    <name evidence="9" type="ORF">BOKJ2_LOCUS8891</name>
</gene>
<dbReference type="Pfam" id="PF13905">
    <property type="entry name" value="Thioredoxin_8"/>
    <property type="match status" value="1"/>
</dbReference>
<dbReference type="Gene3D" id="3.40.30.10">
    <property type="entry name" value="Glutaredoxin"/>
    <property type="match status" value="1"/>
</dbReference>
<comment type="catalytic activity">
    <reaction evidence="7">
        <text>[protein]-dithiol + NADP(+) = [protein]-disulfide + NADPH + H(+)</text>
        <dbReference type="Rhea" id="RHEA:18753"/>
        <dbReference type="Rhea" id="RHEA-COMP:10593"/>
        <dbReference type="Rhea" id="RHEA-COMP:10594"/>
        <dbReference type="ChEBI" id="CHEBI:15378"/>
        <dbReference type="ChEBI" id="CHEBI:29950"/>
        <dbReference type="ChEBI" id="CHEBI:50058"/>
        <dbReference type="ChEBI" id="CHEBI:57783"/>
        <dbReference type="ChEBI" id="CHEBI:58349"/>
        <dbReference type="EC" id="1.8.1.8"/>
    </reaction>
</comment>
<evidence type="ECO:0000256" key="1">
    <source>
        <dbReference type="ARBA" id="ARBA00012612"/>
    </source>
</evidence>
<comment type="similarity">
    <text evidence="5">Belongs to the nucleoredoxin family.</text>
</comment>
<evidence type="ECO:0000313" key="10">
    <source>
        <dbReference type="Proteomes" id="UP000614601"/>
    </source>
</evidence>
<comment type="caution">
    <text evidence="9">The sequence shown here is derived from an EMBL/GenBank/DDBJ whole genome shotgun (WGS) entry which is preliminary data.</text>
</comment>
<dbReference type="InterPro" id="IPR013766">
    <property type="entry name" value="Thioredoxin_domain"/>
</dbReference>
<keyword evidence="3" id="KW-0560">Oxidoreductase</keyword>
<dbReference type="PANTHER" id="PTHR13871">
    <property type="entry name" value="THIOREDOXIN"/>
    <property type="match status" value="1"/>
</dbReference>
<dbReference type="PROSITE" id="PS51352">
    <property type="entry name" value="THIOREDOXIN_2"/>
    <property type="match status" value="1"/>
</dbReference>
<feature type="domain" description="Thioredoxin" evidence="8">
    <location>
        <begin position="1"/>
        <end position="150"/>
    </location>
</feature>
<sequence>MADLLKSAQLFRNDPKGPKQVTSAELQGKVVGLFFAAKWNPTCVDFMDWLKHFYGLANKDKPIFEIVFISRDHSENDMKEYLKIHGPWLYTTYACKTVKSLFERYTLRQIPQMMIIQKGGTPVVDDGIDAINDPKVVPVDLINKWKKLTTE</sequence>
<evidence type="ECO:0000256" key="3">
    <source>
        <dbReference type="ARBA" id="ARBA00023002"/>
    </source>
</evidence>
<dbReference type="AlphaFoldDB" id="A0A811KXP8"/>
<dbReference type="EMBL" id="CAJFCW020000004">
    <property type="protein sequence ID" value="CAG9113533.1"/>
    <property type="molecule type" value="Genomic_DNA"/>
</dbReference>
<dbReference type="Proteomes" id="UP000614601">
    <property type="component" value="Unassembled WGS sequence"/>
</dbReference>
<dbReference type="InterPro" id="IPR052259">
    <property type="entry name" value="Nucleoredoxin-like"/>
</dbReference>